<dbReference type="GO" id="GO:0046872">
    <property type="term" value="F:metal ion binding"/>
    <property type="evidence" value="ECO:0007669"/>
    <property type="project" value="UniProtKB-KW"/>
</dbReference>
<dbReference type="RefSeq" id="XP_040637098.1">
    <property type="nucleotide sequence ID" value="XM_040782361.1"/>
</dbReference>
<dbReference type="GeneID" id="63697485"/>
<dbReference type="GO" id="GO:0004497">
    <property type="term" value="F:monooxygenase activity"/>
    <property type="evidence" value="ECO:0007669"/>
    <property type="project" value="UniProtKB-KW"/>
</dbReference>
<comment type="cofactor">
    <cofactor evidence="1">
        <name>heme</name>
        <dbReference type="ChEBI" id="CHEBI:30413"/>
    </cofactor>
</comment>
<dbReference type="STRING" id="1388766.A0A017SB27"/>
<dbReference type="AlphaFoldDB" id="A0A017SB27"/>
<keyword evidence="5" id="KW-0408">Iron</keyword>
<dbReference type="OrthoDB" id="1844152at2759"/>
<keyword evidence="8" id="KW-1185">Reference proteome</keyword>
<evidence type="ECO:0000313" key="7">
    <source>
        <dbReference type="EMBL" id="EYE93410.1"/>
    </source>
</evidence>
<proteinExistence type="inferred from homology"/>
<evidence type="ECO:0000256" key="4">
    <source>
        <dbReference type="ARBA" id="ARBA00023002"/>
    </source>
</evidence>
<keyword evidence="3" id="KW-0479">Metal-binding</keyword>
<dbReference type="HOGENOM" id="CLU_1660359_0_0_1"/>
<organism evidence="7 8">
    <name type="scientific">Aspergillus ruber (strain CBS 135680)</name>
    <dbReference type="NCBI Taxonomy" id="1388766"/>
    <lineage>
        <taxon>Eukaryota</taxon>
        <taxon>Fungi</taxon>
        <taxon>Dikarya</taxon>
        <taxon>Ascomycota</taxon>
        <taxon>Pezizomycotina</taxon>
        <taxon>Eurotiomycetes</taxon>
        <taxon>Eurotiomycetidae</taxon>
        <taxon>Eurotiales</taxon>
        <taxon>Aspergillaceae</taxon>
        <taxon>Aspergillus</taxon>
        <taxon>Aspergillus subgen. Aspergillus</taxon>
    </lineage>
</organism>
<dbReference type="Proteomes" id="UP000019804">
    <property type="component" value="Unassembled WGS sequence"/>
</dbReference>
<dbReference type="PANTHER" id="PTHR46206">
    <property type="entry name" value="CYTOCHROME P450"/>
    <property type="match status" value="1"/>
</dbReference>
<accession>A0A017SB27</accession>
<reference evidence="8" key="1">
    <citation type="journal article" date="2014" name="Nat. Commun.">
        <title>Genomic adaptations of the halophilic Dead Sea filamentous fungus Eurotium rubrum.</title>
        <authorList>
            <person name="Kis-Papo T."/>
            <person name="Weig A.R."/>
            <person name="Riley R."/>
            <person name="Persoh D."/>
            <person name="Salamov A."/>
            <person name="Sun H."/>
            <person name="Lipzen A."/>
            <person name="Wasser S.P."/>
            <person name="Rambold G."/>
            <person name="Grigoriev I.V."/>
            <person name="Nevo E."/>
        </authorList>
    </citation>
    <scope>NUCLEOTIDE SEQUENCE [LARGE SCALE GENOMIC DNA]</scope>
    <source>
        <strain evidence="8">CBS 135680</strain>
    </source>
</reference>
<dbReference type="EMBL" id="KK088431">
    <property type="protein sequence ID" value="EYE93410.1"/>
    <property type="molecule type" value="Genomic_DNA"/>
</dbReference>
<evidence type="ECO:0000256" key="1">
    <source>
        <dbReference type="ARBA" id="ARBA00001971"/>
    </source>
</evidence>
<evidence type="ECO:0000256" key="6">
    <source>
        <dbReference type="ARBA" id="ARBA00023033"/>
    </source>
</evidence>
<keyword evidence="4" id="KW-0560">Oxidoreductase</keyword>
<sequence length="159" mass="18085">MVNEGYAKYRYPPYYLWMTDMYRLMMSVEYMDEFNKVPRSYLRLTVTVRHSGKYTGMDIEDIGMLGYDVCARPLSQNIGSLAQPIYDPVLYALQGKINTAKEVDGVYTVSMYSTILELITVSTAHMFVGPDLCKDPEWLSTVSGYMVEVGAVASDLQKH</sequence>
<evidence type="ECO:0000256" key="2">
    <source>
        <dbReference type="ARBA" id="ARBA00010617"/>
    </source>
</evidence>
<evidence type="ECO:0000256" key="3">
    <source>
        <dbReference type="ARBA" id="ARBA00022723"/>
    </source>
</evidence>
<evidence type="ECO:0000313" key="8">
    <source>
        <dbReference type="Proteomes" id="UP000019804"/>
    </source>
</evidence>
<comment type="similarity">
    <text evidence="2">Belongs to the cytochrome P450 family.</text>
</comment>
<dbReference type="GO" id="GO:0019748">
    <property type="term" value="P:secondary metabolic process"/>
    <property type="evidence" value="ECO:0007669"/>
    <property type="project" value="UniProtKB-ARBA"/>
</dbReference>
<name>A0A017SB27_ASPRC</name>
<evidence type="ECO:0000256" key="5">
    <source>
        <dbReference type="ARBA" id="ARBA00023004"/>
    </source>
</evidence>
<dbReference type="PANTHER" id="PTHR46206:SF7">
    <property type="entry name" value="P450, PUTATIVE (EUROFUNG)-RELATED"/>
    <property type="match status" value="1"/>
</dbReference>
<keyword evidence="6" id="KW-0503">Monooxygenase</keyword>
<protein>
    <submittedName>
        <fullName evidence="7">Uncharacterized protein</fullName>
    </submittedName>
</protein>
<gene>
    <name evidence="7" type="ORF">EURHEDRAFT_414210</name>
</gene>